<evidence type="ECO:0000313" key="2">
    <source>
        <dbReference type="EMBL" id="SHE79127.1"/>
    </source>
</evidence>
<feature type="transmembrane region" description="Helical" evidence="1">
    <location>
        <begin position="14"/>
        <end position="32"/>
    </location>
</feature>
<keyword evidence="1" id="KW-1133">Transmembrane helix</keyword>
<keyword evidence="3" id="KW-1185">Reference proteome</keyword>
<proteinExistence type="predicted"/>
<dbReference type="RefSeq" id="WP_073228673.1">
    <property type="nucleotide sequence ID" value="NZ_FQUQ01000001.1"/>
</dbReference>
<gene>
    <name evidence="2" type="ORF">SAMN04488522_1011225</name>
</gene>
<dbReference type="STRING" id="288992.SAMN04488522_1011225"/>
<protein>
    <submittedName>
        <fullName evidence="2">Uncharacterized protein</fullName>
    </submittedName>
</protein>
<evidence type="ECO:0000313" key="3">
    <source>
        <dbReference type="Proteomes" id="UP000184287"/>
    </source>
</evidence>
<feature type="transmembrane region" description="Helical" evidence="1">
    <location>
        <begin position="59"/>
        <end position="80"/>
    </location>
</feature>
<accession>A0A1M4WD65</accession>
<dbReference type="Proteomes" id="UP000184287">
    <property type="component" value="Unassembled WGS sequence"/>
</dbReference>
<dbReference type="EMBL" id="FQUQ01000001">
    <property type="protein sequence ID" value="SHE79127.1"/>
    <property type="molecule type" value="Genomic_DNA"/>
</dbReference>
<name>A0A1M4WD65_9SPHI</name>
<keyword evidence="1" id="KW-0812">Transmembrane</keyword>
<keyword evidence="1" id="KW-0472">Membrane</keyword>
<evidence type="ECO:0000256" key="1">
    <source>
        <dbReference type="SAM" id="Phobius"/>
    </source>
</evidence>
<sequence>MEDLIRKFHLRKKIVMTAMVTFFVIVASAFFISSVTDTLSIGRTVLGEERYSARMNDSYLFAGMILLLTLPMLLPINQFFEKYLKTIRTLSKTEVERLEKQNETAFFINKYLPSYIVKDKSFIFFKFFGTTEIPFMEVTKIKISPVSYKGGYSISFKTNASLFYYTFSETPENLSLIADYALEVNPNINVSAILRR</sequence>
<organism evidence="2 3">
    <name type="scientific">Pedobacter caeni</name>
    <dbReference type="NCBI Taxonomy" id="288992"/>
    <lineage>
        <taxon>Bacteria</taxon>
        <taxon>Pseudomonadati</taxon>
        <taxon>Bacteroidota</taxon>
        <taxon>Sphingobacteriia</taxon>
        <taxon>Sphingobacteriales</taxon>
        <taxon>Sphingobacteriaceae</taxon>
        <taxon>Pedobacter</taxon>
    </lineage>
</organism>
<dbReference type="AlphaFoldDB" id="A0A1M4WD65"/>
<dbReference type="OrthoDB" id="706448at2"/>
<reference evidence="3" key="1">
    <citation type="submission" date="2016-11" db="EMBL/GenBank/DDBJ databases">
        <authorList>
            <person name="Varghese N."/>
            <person name="Submissions S."/>
        </authorList>
    </citation>
    <scope>NUCLEOTIDE SEQUENCE [LARGE SCALE GENOMIC DNA]</scope>
    <source>
        <strain evidence="3">DSM 16990</strain>
    </source>
</reference>